<evidence type="ECO:0000313" key="2">
    <source>
        <dbReference type="EMBL" id="MFB9833523.1"/>
    </source>
</evidence>
<dbReference type="EMBL" id="JBHLZP010000092">
    <property type="protein sequence ID" value="MFB9833523.1"/>
    <property type="molecule type" value="Genomic_DNA"/>
</dbReference>
<keyword evidence="1" id="KW-0472">Membrane</keyword>
<evidence type="ECO:0000313" key="3">
    <source>
        <dbReference type="Proteomes" id="UP001589627"/>
    </source>
</evidence>
<keyword evidence="1" id="KW-0812">Transmembrane</keyword>
<dbReference type="Proteomes" id="UP001589627">
    <property type="component" value="Unassembled WGS sequence"/>
</dbReference>
<sequence length="64" mass="6363">LGGLLAAGATAGIGAVGVRAVGVPLAVPWTPLLLLVPGAFLVTGVTSVWSTLSATRRRPVTARE</sequence>
<protein>
    <recommendedName>
        <fullName evidence="4">ABC transporter permease</fullName>
    </recommendedName>
</protein>
<feature type="transmembrane region" description="Helical" evidence="1">
    <location>
        <begin position="30"/>
        <end position="49"/>
    </location>
</feature>
<reference evidence="2 3" key="1">
    <citation type="submission" date="2024-09" db="EMBL/GenBank/DDBJ databases">
        <authorList>
            <person name="Sun Q."/>
            <person name="Mori K."/>
        </authorList>
    </citation>
    <scope>NUCLEOTIDE SEQUENCE [LARGE SCALE GENOMIC DNA]</scope>
    <source>
        <strain evidence="2 3">TBRC 0563</strain>
    </source>
</reference>
<gene>
    <name evidence="2" type="ORF">ACFFNX_15120</name>
</gene>
<evidence type="ECO:0008006" key="4">
    <source>
        <dbReference type="Google" id="ProtNLM"/>
    </source>
</evidence>
<evidence type="ECO:0000256" key="1">
    <source>
        <dbReference type="SAM" id="Phobius"/>
    </source>
</evidence>
<keyword evidence="1" id="KW-1133">Transmembrane helix</keyword>
<keyword evidence="3" id="KW-1185">Reference proteome</keyword>
<dbReference type="RefSeq" id="WP_378201326.1">
    <property type="nucleotide sequence ID" value="NZ_JBHLZP010000092.1"/>
</dbReference>
<name>A0ABV5YFY4_9ACTN</name>
<proteinExistence type="predicted"/>
<comment type="caution">
    <text evidence="2">The sequence shown here is derived from an EMBL/GenBank/DDBJ whole genome shotgun (WGS) entry which is preliminary data.</text>
</comment>
<feature type="non-terminal residue" evidence="2">
    <location>
        <position position="1"/>
    </location>
</feature>
<accession>A0ABV5YFY4</accession>
<organism evidence="2 3">
    <name type="scientific">Actinoallomurus acaciae</name>
    <dbReference type="NCBI Taxonomy" id="502577"/>
    <lineage>
        <taxon>Bacteria</taxon>
        <taxon>Bacillati</taxon>
        <taxon>Actinomycetota</taxon>
        <taxon>Actinomycetes</taxon>
        <taxon>Streptosporangiales</taxon>
        <taxon>Thermomonosporaceae</taxon>
        <taxon>Actinoallomurus</taxon>
    </lineage>
</organism>